<evidence type="ECO:0000313" key="3">
    <source>
        <dbReference type="Proteomes" id="UP001283361"/>
    </source>
</evidence>
<comment type="caution">
    <text evidence="2">The sequence shown here is derived from an EMBL/GenBank/DDBJ whole genome shotgun (WGS) entry which is preliminary data.</text>
</comment>
<keyword evidence="3" id="KW-1185">Reference proteome</keyword>
<feature type="region of interest" description="Disordered" evidence="1">
    <location>
        <begin position="1"/>
        <end position="23"/>
    </location>
</feature>
<proteinExistence type="predicted"/>
<evidence type="ECO:0000256" key="1">
    <source>
        <dbReference type="SAM" id="MobiDB-lite"/>
    </source>
</evidence>
<name>A0AAE1AT93_9GAST</name>
<sequence>MPETFPSGRPSTTGLWTSPLGRETRTCPKETLGLCPDAGDACGVGAVNSRGMPRWLRYRPVRELREGEDPPQIDSPDESPVGGCQLLTEGRVGGKTTLASPRENPQTPPVTALLHEDLKTLPPGILVFETKMAKPPLHPPIKHRSGVVKPPKGGGPSFGRVCHPPSEATIVKDPPVEGKSEVSGDPSEEGSKLTPHVIRWLENQNLLEGCPCRGGKALNSTLPFPLKGGAKADGCPRKARVAGMLSNPSKEGFRGCQQVPTAPVRIRPPL</sequence>
<reference evidence="2" key="1">
    <citation type="journal article" date="2023" name="G3 (Bethesda)">
        <title>A reference genome for the long-term kleptoplast-retaining sea slug Elysia crispata morphotype clarki.</title>
        <authorList>
            <person name="Eastman K.E."/>
            <person name="Pendleton A.L."/>
            <person name="Shaikh M.A."/>
            <person name="Suttiyut T."/>
            <person name="Ogas R."/>
            <person name="Tomko P."/>
            <person name="Gavelis G."/>
            <person name="Widhalm J.R."/>
            <person name="Wisecaver J.H."/>
        </authorList>
    </citation>
    <scope>NUCLEOTIDE SEQUENCE</scope>
    <source>
        <strain evidence="2">ECLA1</strain>
    </source>
</reference>
<accession>A0AAE1AT93</accession>
<organism evidence="2 3">
    <name type="scientific">Elysia crispata</name>
    <name type="common">lettuce slug</name>
    <dbReference type="NCBI Taxonomy" id="231223"/>
    <lineage>
        <taxon>Eukaryota</taxon>
        <taxon>Metazoa</taxon>
        <taxon>Spiralia</taxon>
        <taxon>Lophotrochozoa</taxon>
        <taxon>Mollusca</taxon>
        <taxon>Gastropoda</taxon>
        <taxon>Heterobranchia</taxon>
        <taxon>Euthyneura</taxon>
        <taxon>Panpulmonata</taxon>
        <taxon>Sacoglossa</taxon>
        <taxon>Placobranchoidea</taxon>
        <taxon>Plakobranchidae</taxon>
        <taxon>Elysia</taxon>
    </lineage>
</organism>
<gene>
    <name evidence="2" type="ORF">RRG08_015270</name>
</gene>
<protein>
    <submittedName>
        <fullName evidence="2">Uncharacterized protein</fullName>
    </submittedName>
</protein>
<evidence type="ECO:0000313" key="2">
    <source>
        <dbReference type="EMBL" id="KAK3793428.1"/>
    </source>
</evidence>
<dbReference type="AlphaFoldDB" id="A0AAE1AT93"/>
<dbReference type="Proteomes" id="UP001283361">
    <property type="component" value="Unassembled WGS sequence"/>
</dbReference>
<feature type="region of interest" description="Disordered" evidence="1">
    <location>
        <begin position="157"/>
        <end position="192"/>
    </location>
</feature>
<dbReference type="EMBL" id="JAWDGP010001250">
    <property type="protein sequence ID" value="KAK3793428.1"/>
    <property type="molecule type" value="Genomic_DNA"/>
</dbReference>